<evidence type="ECO:0000313" key="1">
    <source>
        <dbReference type="EMBL" id="KAJ1677935.1"/>
    </source>
</evidence>
<evidence type="ECO:0000313" key="2">
    <source>
        <dbReference type="Proteomes" id="UP001145114"/>
    </source>
</evidence>
<name>A0ACC1HRE7_9FUNG</name>
<dbReference type="Proteomes" id="UP001145114">
    <property type="component" value="Unassembled WGS sequence"/>
</dbReference>
<feature type="non-terminal residue" evidence="1">
    <location>
        <position position="171"/>
    </location>
</feature>
<reference evidence="1" key="1">
    <citation type="submission" date="2022-06" db="EMBL/GenBank/DDBJ databases">
        <title>Phylogenomic reconstructions and comparative analyses of Kickxellomycotina fungi.</title>
        <authorList>
            <person name="Reynolds N.K."/>
            <person name="Stajich J.E."/>
            <person name="Barry K."/>
            <person name="Grigoriev I.V."/>
            <person name="Crous P."/>
            <person name="Smith M.E."/>
        </authorList>
    </citation>
    <scope>NUCLEOTIDE SEQUENCE</scope>
    <source>
        <strain evidence="1">RSA 2271</strain>
    </source>
</reference>
<keyword evidence="2" id="KW-1185">Reference proteome</keyword>
<accession>A0ACC1HRE7</accession>
<sequence>MISSASNIVSNAKKSKFAEATISWWKSKPAGGGNSKEPESQHRQAKSNTPIGGGRRIPYSCPQGASSASSLVKNVATSATASGDNKENLSDISVSSSLMLDDLKPQAVPGQSSDEGRHQRQHSPSSSSLLIGTSRCLSARKAATSPTIMVTPPSPAVGDGDGPESEGKGKK</sequence>
<protein>
    <submittedName>
        <fullName evidence="1">Uncharacterized protein</fullName>
    </submittedName>
</protein>
<dbReference type="EMBL" id="JAMZIH010001743">
    <property type="protein sequence ID" value="KAJ1677935.1"/>
    <property type="molecule type" value="Genomic_DNA"/>
</dbReference>
<comment type="caution">
    <text evidence="1">The sequence shown here is derived from an EMBL/GenBank/DDBJ whole genome shotgun (WGS) entry which is preliminary data.</text>
</comment>
<gene>
    <name evidence="1" type="ORF">EV182_005137</name>
</gene>
<proteinExistence type="predicted"/>
<organism evidence="1 2">
    <name type="scientific">Spiromyces aspiralis</name>
    <dbReference type="NCBI Taxonomy" id="68401"/>
    <lineage>
        <taxon>Eukaryota</taxon>
        <taxon>Fungi</taxon>
        <taxon>Fungi incertae sedis</taxon>
        <taxon>Zoopagomycota</taxon>
        <taxon>Kickxellomycotina</taxon>
        <taxon>Kickxellomycetes</taxon>
        <taxon>Kickxellales</taxon>
        <taxon>Kickxellaceae</taxon>
        <taxon>Spiromyces</taxon>
    </lineage>
</organism>